<dbReference type="EMBL" id="JABEBT010000216">
    <property type="protein sequence ID" value="KAF7624655.1"/>
    <property type="molecule type" value="Genomic_DNA"/>
</dbReference>
<proteinExistence type="predicted"/>
<name>A0A8S9ZCS7_9BILA</name>
<protein>
    <recommendedName>
        <fullName evidence="1">FBXO47 ARM repeats region domain-containing protein</fullName>
    </recommendedName>
</protein>
<dbReference type="Proteomes" id="UP000605970">
    <property type="component" value="Unassembled WGS sequence"/>
</dbReference>
<reference evidence="2" key="1">
    <citation type="journal article" date="2020" name="Ecol. Evol.">
        <title>Genome structure and content of the rice root-knot nematode (Meloidogyne graminicola).</title>
        <authorList>
            <person name="Phan N.T."/>
            <person name="Danchin E.G.J."/>
            <person name="Klopp C."/>
            <person name="Perfus-Barbeoch L."/>
            <person name="Kozlowski D.K."/>
            <person name="Koutsovoulos G.D."/>
            <person name="Lopez-Roques C."/>
            <person name="Bouchez O."/>
            <person name="Zahm M."/>
            <person name="Besnard G."/>
            <person name="Bellafiore S."/>
        </authorList>
    </citation>
    <scope>NUCLEOTIDE SEQUENCE</scope>
    <source>
        <strain evidence="2">VN-18</strain>
    </source>
</reference>
<sequence length="301" mass="34080">MKMFADSTGLLTRVRNFFISKKNDYVEELALRELILDIFLNDCSYSTNENSFNVIQHASFRLSSILHLFCKDGDHKHRLMLMLAAPVSNRWDHEDDGINIQPIQQIDYERIVADPIFDRQSAQTYLGKLPQFVEQLLFTKTLDSKELRWNEFELFNFLELLTTYPEPWVLRNFASLLVLSPGLAKVAISIRALHGDPIEAGNTLFSCIEASILLGLDTNCTLKDTLLALTMKCTPSVCLTVLREAISTTNQLTLETFGGHLGDNGNEIAPIDEVDFVNLKNALEASRQVADLFLTQLHQIV</sequence>
<dbReference type="Pfam" id="PF24467">
    <property type="entry name" value="ARM_FBXO47"/>
    <property type="match status" value="1"/>
</dbReference>
<dbReference type="AlphaFoldDB" id="A0A8S9ZCS7"/>
<feature type="domain" description="FBXO47 ARM repeats region" evidence="1">
    <location>
        <begin position="28"/>
        <end position="202"/>
    </location>
</feature>
<accession>A0A8S9ZCS7</accession>
<dbReference type="OrthoDB" id="5785977at2759"/>
<comment type="caution">
    <text evidence="2">The sequence shown here is derived from an EMBL/GenBank/DDBJ whole genome shotgun (WGS) entry which is preliminary data.</text>
</comment>
<evidence type="ECO:0000313" key="2">
    <source>
        <dbReference type="EMBL" id="KAF7624655.1"/>
    </source>
</evidence>
<dbReference type="InterPro" id="IPR056622">
    <property type="entry name" value="ARM_FBXO47"/>
</dbReference>
<organism evidence="2 3">
    <name type="scientific">Meloidogyne graminicola</name>
    <dbReference type="NCBI Taxonomy" id="189291"/>
    <lineage>
        <taxon>Eukaryota</taxon>
        <taxon>Metazoa</taxon>
        <taxon>Ecdysozoa</taxon>
        <taxon>Nematoda</taxon>
        <taxon>Chromadorea</taxon>
        <taxon>Rhabditida</taxon>
        <taxon>Tylenchina</taxon>
        <taxon>Tylenchomorpha</taxon>
        <taxon>Tylenchoidea</taxon>
        <taxon>Meloidogynidae</taxon>
        <taxon>Meloidogyninae</taxon>
        <taxon>Meloidogyne</taxon>
    </lineage>
</organism>
<evidence type="ECO:0000259" key="1">
    <source>
        <dbReference type="Pfam" id="PF24467"/>
    </source>
</evidence>
<keyword evidence="3" id="KW-1185">Reference proteome</keyword>
<gene>
    <name evidence="2" type="ORF">Mgra_00010073</name>
</gene>
<evidence type="ECO:0000313" key="3">
    <source>
        <dbReference type="Proteomes" id="UP000605970"/>
    </source>
</evidence>